<keyword evidence="7 11" id="KW-0479">Metal-binding</keyword>
<evidence type="ECO:0000256" key="11">
    <source>
        <dbReference type="HAMAP-Rule" id="MF_01864"/>
    </source>
</evidence>
<dbReference type="InterPro" id="IPR007197">
    <property type="entry name" value="rSAM"/>
</dbReference>
<comment type="similarity">
    <text evidence="11">Belongs to the methylthiotransferase family. MiaB subfamily.</text>
</comment>
<dbReference type="PROSITE" id="PS01278">
    <property type="entry name" value="MTTASE_RADICAL"/>
    <property type="match status" value="1"/>
</dbReference>
<dbReference type="InterPro" id="IPR006467">
    <property type="entry name" value="MiaB-like_bact"/>
</dbReference>
<dbReference type="SMART" id="SM00729">
    <property type="entry name" value="Elp3"/>
    <property type="match status" value="1"/>
</dbReference>
<dbReference type="SFLD" id="SFLDF00273">
    <property type="entry name" value="(dimethylallyl)adenosine_tRNA"/>
    <property type="match status" value="1"/>
</dbReference>
<dbReference type="InterPro" id="IPR006463">
    <property type="entry name" value="MiaB_methiolase"/>
</dbReference>
<dbReference type="Proteomes" id="UP000276437">
    <property type="component" value="Chromosome"/>
</dbReference>
<evidence type="ECO:0000259" key="14">
    <source>
        <dbReference type="PROSITE" id="PS51918"/>
    </source>
</evidence>
<evidence type="ECO:0000256" key="5">
    <source>
        <dbReference type="ARBA" id="ARBA00022691"/>
    </source>
</evidence>
<dbReference type="InterPro" id="IPR023404">
    <property type="entry name" value="rSAM_horseshoe"/>
</dbReference>
<comment type="subcellular location">
    <subcellularLocation>
        <location evidence="11">Cytoplasm</location>
    </subcellularLocation>
</comment>
<evidence type="ECO:0000313" key="15">
    <source>
        <dbReference type="EMBL" id="BBB93099.1"/>
    </source>
</evidence>
<dbReference type="GO" id="GO:0005829">
    <property type="term" value="C:cytosol"/>
    <property type="evidence" value="ECO:0007669"/>
    <property type="project" value="TreeGrafter"/>
</dbReference>
<dbReference type="InterPro" id="IPR038135">
    <property type="entry name" value="Methylthiotransferase_N_sf"/>
</dbReference>
<dbReference type="EC" id="2.8.4.3" evidence="10 11"/>
<keyword evidence="3 11" id="KW-0963">Cytoplasm</keyword>
<dbReference type="InterPro" id="IPR006638">
    <property type="entry name" value="Elp3/MiaA/NifB-like_rSAM"/>
</dbReference>
<dbReference type="PANTHER" id="PTHR43020:SF2">
    <property type="entry name" value="MITOCHONDRIAL TRNA METHYLTHIOTRANSFERASE CDK5RAP1"/>
    <property type="match status" value="1"/>
</dbReference>
<feature type="domain" description="MTTase N-terminal" evidence="13">
    <location>
        <begin position="24"/>
        <end position="140"/>
    </location>
</feature>
<dbReference type="AlphaFoldDB" id="A0A348APV1"/>
<dbReference type="SFLD" id="SFLDG01061">
    <property type="entry name" value="methylthiotransferase"/>
    <property type="match status" value="1"/>
</dbReference>
<gene>
    <name evidence="15" type="primary">miaB_3</name>
    <name evidence="11" type="synonym">miaB</name>
    <name evidence="15" type="ORF">MAMMFC1_03808</name>
</gene>
<reference evidence="15 16" key="1">
    <citation type="journal article" date="2018" name="Int. J. Syst. Evol. Microbiol.">
        <title>Methylomusa anaerophila gen. nov., sp. nov., an anaerobic methanol-utilizing bacterium isolated from a microbial fuel cell.</title>
        <authorList>
            <person name="Amano N."/>
            <person name="Yamamuro A."/>
            <person name="Miyahara M."/>
            <person name="Kouzuma A."/>
            <person name="Abe T."/>
            <person name="Watanabe K."/>
        </authorList>
    </citation>
    <scope>NUCLEOTIDE SEQUENCE [LARGE SCALE GENOMIC DNA]</scope>
    <source>
        <strain evidence="15 16">MMFC1</strain>
    </source>
</reference>
<keyword evidence="5 11" id="KW-0949">S-adenosyl-L-methionine</keyword>
<dbReference type="KEGG" id="mana:MAMMFC1_03808"/>
<dbReference type="SFLD" id="SFLDG01082">
    <property type="entry name" value="B12-binding_domain_containing"/>
    <property type="match status" value="1"/>
</dbReference>
<feature type="binding site" evidence="11">
    <location>
        <position position="181"/>
    </location>
    <ligand>
        <name>[4Fe-4S] cluster</name>
        <dbReference type="ChEBI" id="CHEBI:49883"/>
        <label>2</label>
        <note>4Fe-4S-S-AdoMet</note>
    </ligand>
</feature>
<keyword evidence="4 11" id="KW-0808">Transferase</keyword>
<dbReference type="FunFam" id="3.40.50.12160:FF:000006">
    <property type="entry name" value="tRNA-2-methylthio-N(6)-dimethylallyladenosine synthase"/>
    <property type="match status" value="1"/>
</dbReference>
<dbReference type="FunFam" id="3.80.30.20:FF:000001">
    <property type="entry name" value="tRNA-2-methylthio-N(6)-dimethylallyladenosine synthase 2"/>
    <property type="match status" value="1"/>
</dbReference>
<feature type="binding site" evidence="11">
    <location>
        <position position="103"/>
    </location>
    <ligand>
        <name>[4Fe-4S] cluster</name>
        <dbReference type="ChEBI" id="CHEBI:49883"/>
        <label>1</label>
    </ligand>
</feature>
<evidence type="ECO:0000256" key="6">
    <source>
        <dbReference type="ARBA" id="ARBA00022694"/>
    </source>
</evidence>
<feature type="binding site" evidence="11">
    <location>
        <position position="33"/>
    </location>
    <ligand>
        <name>[4Fe-4S] cluster</name>
        <dbReference type="ChEBI" id="CHEBI:49883"/>
        <label>1</label>
    </ligand>
</feature>
<dbReference type="Gene3D" id="3.40.50.12160">
    <property type="entry name" value="Methylthiotransferase, N-terminal domain"/>
    <property type="match status" value="1"/>
</dbReference>
<keyword evidence="8 11" id="KW-0408">Iron</keyword>
<evidence type="ECO:0000259" key="13">
    <source>
        <dbReference type="PROSITE" id="PS51449"/>
    </source>
</evidence>
<evidence type="ECO:0000256" key="2">
    <source>
        <dbReference type="ARBA" id="ARBA00022485"/>
    </source>
</evidence>
<evidence type="ECO:0000256" key="1">
    <source>
        <dbReference type="ARBA" id="ARBA00003234"/>
    </source>
</evidence>
<dbReference type="GO" id="GO:0035597">
    <property type="term" value="F:tRNA-2-methylthio-N(6)-dimethylallyladenosine(37) synthase activity"/>
    <property type="evidence" value="ECO:0007669"/>
    <property type="project" value="UniProtKB-EC"/>
</dbReference>
<evidence type="ECO:0000313" key="16">
    <source>
        <dbReference type="Proteomes" id="UP000276437"/>
    </source>
</evidence>
<keyword evidence="16" id="KW-1185">Reference proteome</keyword>
<dbReference type="GO" id="GO:0046872">
    <property type="term" value="F:metal ion binding"/>
    <property type="evidence" value="ECO:0007669"/>
    <property type="project" value="UniProtKB-KW"/>
</dbReference>
<dbReference type="Pfam" id="PF00919">
    <property type="entry name" value="UPF0004"/>
    <property type="match status" value="1"/>
</dbReference>
<dbReference type="SFLD" id="SFLDS00029">
    <property type="entry name" value="Radical_SAM"/>
    <property type="match status" value="1"/>
</dbReference>
<dbReference type="EMBL" id="AP018449">
    <property type="protein sequence ID" value="BBB93099.1"/>
    <property type="molecule type" value="Genomic_DNA"/>
</dbReference>
<dbReference type="CDD" id="cd01335">
    <property type="entry name" value="Radical_SAM"/>
    <property type="match status" value="1"/>
</dbReference>
<dbReference type="SUPFAM" id="SSF102114">
    <property type="entry name" value="Radical SAM enzymes"/>
    <property type="match status" value="1"/>
</dbReference>
<keyword evidence="9 11" id="KW-0411">Iron-sulfur</keyword>
<feature type="binding site" evidence="11">
    <location>
        <position position="184"/>
    </location>
    <ligand>
        <name>[4Fe-4S] cluster</name>
        <dbReference type="ChEBI" id="CHEBI:49883"/>
        <label>2</label>
        <note>4Fe-4S-S-AdoMet</note>
    </ligand>
</feature>
<dbReference type="InterPro" id="IPR020612">
    <property type="entry name" value="Methylthiotransferase_CS"/>
</dbReference>
<dbReference type="PROSITE" id="PS51918">
    <property type="entry name" value="RADICAL_SAM"/>
    <property type="match status" value="1"/>
</dbReference>
<evidence type="ECO:0000256" key="8">
    <source>
        <dbReference type="ARBA" id="ARBA00023004"/>
    </source>
</evidence>
<comment type="function">
    <text evidence="1 11">Catalyzes the methylthiolation of N6-(dimethylallyl)adenosine (i(6)A), leading to the formation of 2-methylthio-N6-(dimethylallyl)adenosine (ms(2)i(6)A) at position 37 in tRNAs that read codons beginning with uridine.</text>
</comment>
<accession>A0A348APV1</accession>
<feature type="binding site" evidence="11">
    <location>
        <position position="177"/>
    </location>
    <ligand>
        <name>[4Fe-4S] cluster</name>
        <dbReference type="ChEBI" id="CHEBI:49883"/>
        <label>2</label>
        <note>4Fe-4S-S-AdoMet</note>
    </ligand>
</feature>
<feature type="binding site" evidence="11">
    <location>
        <position position="69"/>
    </location>
    <ligand>
        <name>[4Fe-4S] cluster</name>
        <dbReference type="ChEBI" id="CHEBI:49883"/>
        <label>1</label>
    </ligand>
</feature>
<keyword evidence="2 11" id="KW-0004">4Fe-4S</keyword>
<organism evidence="15 16">
    <name type="scientific">Methylomusa anaerophila</name>
    <dbReference type="NCBI Taxonomy" id="1930071"/>
    <lineage>
        <taxon>Bacteria</taxon>
        <taxon>Bacillati</taxon>
        <taxon>Bacillota</taxon>
        <taxon>Negativicutes</taxon>
        <taxon>Selenomonadales</taxon>
        <taxon>Sporomusaceae</taxon>
        <taxon>Methylomusa</taxon>
    </lineage>
</organism>
<evidence type="ECO:0000256" key="9">
    <source>
        <dbReference type="ARBA" id="ARBA00023014"/>
    </source>
</evidence>
<dbReference type="NCBIfam" id="TIGR01574">
    <property type="entry name" value="miaB-methiolase"/>
    <property type="match status" value="1"/>
</dbReference>
<comment type="subunit">
    <text evidence="11">Monomer.</text>
</comment>
<proteinExistence type="inferred from homology"/>
<feature type="domain" description="TRAM" evidence="12">
    <location>
        <begin position="396"/>
        <end position="460"/>
    </location>
</feature>
<evidence type="ECO:0000259" key="12">
    <source>
        <dbReference type="PROSITE" id="PS50926"/>
    </source>
</evidence>
<dbReference type="GO" id="GO:0051539">
    <property type="term" value="F:4 iron, 4 sulfur cluster binding"/>
    <property type="evidence" value="ECO:0007669"/>
    <property type="project" value="UniProtKB-UniRule"/>
</dbReference>
<dbReference type="PANTHER" id="PTHR43020">
    <property type="entry name" value="CDK5 REGULATORY SUBUNIT-ASSOCIATED PROTEIN 1"/>
    <property type="match status" value="1"/>
</dbReference>
<dbReference type="InterPro" id="IPR058240">
    <property type="entry name" value="rSAM_sf"/>
</dbReference>
<comment type="catalytic activity">
    <reaction evidence="11">
        <text>N(6)-dimethylallyladenosine(37) in tRNA + (sulfur carrier)-SH + AH2 + 2 S-adenosyl-L-methionine = 2-methylsulfanyl-N(6)-dimethylallyladenosine(37) in tRNA + (sulfur carrier)-H + 5'-deoxyadenosine + L-methionine + A + S-adenosyl-L-homocysteine + 2 H(+)</text>
        <dbReference type="Rhea" id="RHEA:37067"/>
        <dbReference type="Rhea" id="RHEA-COMP:10375"/>
        <dbReference type="Rhea" id="RHEA-COMP:10376"/>
        <dbReference type="Rhea" id="RHEA-COMP:14737"/>
        <dbReference type="Rhea" id="RHEA-COMP:14739"/>
        <dbReference type="ChEBI" id="CHEBI:13193"/>
        <dbReference type="ChEBI" id="CHEBI:15378"/>
        <dbReference type="ChEBI" id="CHEBI:17319"/>
        <dbReference type="ChEBI" id="CHEBI:17499"/>
        <dbReference type="ChEBI" id="CHEBI:29917"/>
        <dbReference type="ChEBI" id="CHEBI:57844"/>
        <dbReference type="ChEBI" id="CHEBI:57856"/>
        <dbReference type="ChEBI" id="CHEBI:59789"/>
        <dbReference type="ChEBI" id="CHEBI:64428"/>
        <dbReference type="ChEBI" id="CHEBI:74415"/>
        <dbReference type="ChEBI" id="CHEBI:74417"/>
        <dbReference type="EC" id="2.8.4.3"/>
    </reaction>
</comment>
<dbReference type="NCBIfam" id="TIGR00089">
    <property type="entry name" value="MiaB/RimO family radical SAM methylthiotransferase"/>
    <property type="match status" value="1"/>
</dbReference>
<evidence type="ECO:0000256" key="4">
    <source>
        <dbReference type="ARBA" id="ARBA00022679"/>
    </source>
</evidence>
<dbReference type="Gene3D" id="3.80.30.20">
    <property type="entry name" value="tm_1862 like domain"/>
    <property type="match status" value="1"/>
</dbReference>
<sequence>MIVREVNTHISIEPDRDSNKFGDQYYIVLTYGCQMNENDSERFAGQLKRLGYHSTTELEKADLIVINTCCVRESAEKKIHGKIGELKRYKALNPNIIIVIAGCMAQKEREKLLKKFSHLDIVIGTHNIHQLAELVQTVEAKREKVLAVWDQAERLAPDVPTVRKGQISAWVPIMYGCNNFCTYCIVPYVRGRERSRPLADIISEIEQLGKEGFKEITLLGQNVNSYGKDSEEGADFADLLKESDSIQSIARIRYMTSHPRDMNDKVIKVIQDSRKICEHFHLPIQAGSDKILDRMNRGYTTEYYCQLVKKIRDLIPGSSITTDIIVGFPGETDEMFQETLEFVKLIGFDAAYTFLYSQRSGTPAAQYEDQIPLAVKKARLKQLMDMQNQVSLTINKQLIHRTVEVLVEGFSKTDESKLMGRTRTNKIVIWEKGGPEKIGQLVNINVTSAQTWLLKGRLTFNDREEEN</sequence>
<evidence type="ECO:0000256" key="10">
    <source>
        <dbReference type="ARBA" id="ARBA00033765"/>
    </source>
</evidence>
<keyword evidence="6 11" id="KW-0819">tRNA processing</keyword>
<name>A0A348APV1_9FIRM</name>
<evidence type="ECO:0000256" key="3">
    <source>
        <dbReference type="ARBA" id="ARBA00022490"/>
    </source>
</evidence>
<dbReference type="NCBIfam" id="TIGR01579">
    <property type="entry name" value="MiaB-like-C"/>
    <property type="match status" value="1"/>
</dbReference>
<evidence type="ECO:0000256" key="7">
    <source>
        <dbReference type="ARBA" id="ARBA00022723"/>
    </source>
</evidence>
<dbReference type="InterPro" id="IPR005839">
    <property type="entry name" value="Methylthiotransferase"/>
</dbReference>
<dbReference type="InterPro" id="IPR002792">
    <property type="entry name" value="TRAM_dom"/>
</dbReference>
<dbReference type="InterPro" id="IPR013848">
    <property type="entry name" value="Methylthiotransferase_N"/>
</dbReference>
<dbReference type="Pfam" id="PF04055">
    <property type="entry name" value="Radical_SAM"/>
    <property type="match status" value="1"/>
</dbReference>
<dbReference type="Pfam" id="PF01938">
    <property type="entry name" value="TRAM"/>
    <property type="match status" value="1"/>
</dbReference>
<dbReference type="PROSITE" id="PS51449">
    <property type="entry name" value="MTTASE_N"/>
    <property type="match status" value="1"/>
</dbReference>
<comment type="cofactor">
    <cofactor evidence="11">
        <name>[4Fe-4S] cluster</name>
        <dbReference type="ChEBI" id="CHEBI:49883"/>
    </cofactor>
    <text evidence="11">Binds 2 [4Fe-4S] clusters. One cluster is coordinated with 3 cysteines and an exchangeable S-adenosyl-L-methionine.</text>
</comment>
<dbReference type="HAMAP" id="MF_01864">
    <property type="entry name" value="tRNA_metthiotr_MiaB"/>
    <property type="match status" value="1"/>
</dbReference>
<protein>
    <recommendedName>
        <fullName evidence="10 11">tRNA-2-methylthio-N(6)-dimethylallyladenosine synthase</fullName>
        <ecNumber evidence="10 11">2.8.4.3</ecNumber>
    </recommendedName>
    <alternativeName>
        <fullName evidence="11">(Dimethylallyl)adenosine tRNA methylthiotransferase MiaB</fullName>
    </alternativeName>
    <alternativeName>
        <fullName evidence="11">tRNA-i(6)A37 methylthiotransferase</fullName>
    </alternativeName>
</protein>
<dbReference type="PROSITE" id="PS50926">
    <property type="entry name" value="TRAM"/>
    <property type="match status" value="1"/>
</dbReference>
<feature type="domain" description="Radical SAM core" evidence="14">
    <location>
        <begin position="163"/>
        <end position="393"/>
    </location>
</feature>